<organism evidence="6">
    <name type="scientific">Physcomitrium patens</name>
    <name type="common">Spreading-leaved earth moss</name>
    <name type="synonym">Physcomitrella patens</name>
    <dbReference type="NCBI Taxonomy" id="3218"/>
    <lineage>
        <taxon>Eukaryota</taxon>
        <taxon>Viridiplantae</taxon>
        <taxon>Streptophyta</taxon>
        <taxon>Embryophyta</taxon>
        <taxon>Bryophyta</taxon>
        <taxon>Bryophytina</taxon>
        <taxon>Bryopsida</taxon>
        <taxon>Funariidae</taxon>
        <taxon>Funariales</taxon>
        <taxon>Funariaceae</taxon>
        <taxon>Physcomitrium</taxon>
    </lineage>
</organism>
<evidence type="ECO:0000256" key="2">
    <source>
        <dbReference type="ARBA" id="ARBA00023015"/>
    </source>
</evidence>
<protein>
    <recommendedName>
        <fullName evidence="5">BHLH domain-containing protein</fullName>
    </recommendedName>
</protein>
<reference evidence="6 8" key="1">
    <citation type="journal article" date="2008" name="Science">
        <title>The Physcomitrella genome reveals evolutionary insights into the conquest of land by plants.</title>
        <authorList>
            <person name="Rensing S."/>
            <person name="Lang D."/>
            <person name="Zimmer A."/>
            <person name="Terry A."/>
            <person name="Salamov A."/>
            <person name="Shapiro H."/>
            <person name="Nishiyama T."/>
            <person name="Perroud P.-F."/>
            <person name="Lindquist E."/>
            <person name="Kamisugi Y."/>
            <person name="Tanahashi T."/>
            <person name="Sakakibara K."/>
            <person name="Fujita T."/>
            <person name="Oishi K."/>
            <person name="Shin-I T."/>
            <person name="Kuroki Y."/>
            <person name="Toyoda A."/>
            <person name="Suzuki Y."/>
            <person name="Hashimoto A."/>
            <person name="Yamaguchi K."/>
            <person name="Sugano A."/>
            <person name="Kohara Y."/>
            <person name="Fujiyama A."/>
            <person name="Anterola A."/>
            <person name="Aoki S."/>
            <person name="Ashton N."/>
            <person name="Barbazuk W.B."/>
            <person name="Barker E."/>
            <person name="Bennetzen J."/>
            <person name="Bezanilla M."/>
            <person name="Blankenship R."/>
            <person name="Cho S.H."/>
            <person name="Dutcher S."/>
            <person name="Estelle M."/>
            <person name="Fawcett J.A."/>
            <person name="Gundlach H."/>
            <person name="Hanada K."/>
            <person name="Heyl A."/>
            <person name="Hicks K.A."/>
            <person name="Hugh J."/>
            <person name="Lohr M."/>
            <person name="Mayer K."/>
            <person name="Melkozernov A."/>
            <person name="Murata T."/>
            <person name="Nelson D."/>
            <person name="Pils B."/>
            <person name="Prigge M."/>
            <person name="Reiss B."/>
            <person name="Renner T."/>
            <person name="Rombauts S."/>
            <person name="Rushton P."/>
            <person name="Sanderfoot A."/>
            <person name="Schween G."/>
            <person name="Shiu S.-H."/>
            <person name="Stueber K."/>
            <person name="Theodoulou F.L."/>
            <person name="Tu H."/>
            <person name="Van de Peer Y."/>
            <person name="Verrier P.J."/>
            <person name="Waters E."/>
            <person name="Wood A."/>
            <person name="Yang L."/>
            <person name="Cove D."/>
            <person name="Cuming A."/>
            <person name="Hasebe M."/>
            <person name="Lucas S."/>
            <person name="Mishler D.B."/>
            <person name="Reski R."/>
            <person name="Grigoriev I."/>
            <person name="Quatrano R.S."/>
            <person name="Boore J.L."/>
        </authorList>
    </citation>
    <scope>NUCLEOTIDE SEQUENCE [LARGE SCALE GENOMIC DNA]</scope>
    <source>
        <strain evidence="7 8">cv. Gransden 2004</strain>
    </source>
</reference>
<dbReference type="Gramene" id="Pp3c25_13740V3.1">
    <property type="protein sequence ID" value="PAC:32980708.CDS.1"/>
    <property type="gene ID" value="Pp3c25_13740"/>
</dbReference>
<dbReference type="OrthoDB" id="2017571at2759"/>
<dbReference type="GO" id="GO:0005634">
    <property type="term" value="C:nucleus"/>
    <property type="evidence" value="ECO:0007669"/>
    <property type="project" value="UniProtKB-SubCell"/>
</dbReference>
<dbReference type="PROSITE" id="PS50888">
    <property type="entry name" value="BHLH"/>
    <property type="match status" value="1"/>
</dbReference>
<keyword evidence="8" id="KW-1185">Reference proteome</keyword>
<dbReference type="PANTHER" id="PTHR45914">
    <property type="entry name" value="TRANSCRIPTION FACTOR HEC3-RELATED"/>
    <property type="match status" value="1"/>
</dbReference>
<dbReference type="SUPFAM" id="SSF47459">
    <property type="entry name" value="HLH, helix-loop-helix DNA-binding domain"/>
    <property type="match status" value="1"/>
</dbReference>
<dbReference type="CDD" id="cd11454">
    <property type="entry name" value="bHLH_AtIND_like"/>
    <property type="match status" value="1"/>
</dbReference>
<dbReference type="EnsemblPlants" id="Pp3c25_13740V3.1">
    <property type="protein sequence ID" value="PAC:32980708.CDS.1"/>
    <property type="gene ID" value="Pp3c25_13740"/>
</dbReference>
<dbReference type="RefSeq" id="XP_024365173.1">
    <property type="nucleotide sequence ID" value="XM_024509405.2"/>
</dbReference>
<dbReference type="AlphaFoldDB" id="A0A2K1IER7"/>
<keyword evidence="2" id="KW-0805">Transcription regulation</keyword>
<dbReference type="KEGG" id="ppp:112277272"/>
<dbReference type="GO" id="GO:0046983">
    <property type="term" value="F:protein dimerization activity"/>
    <property type="evidence" value="ECO:0007669"/>
    <property type="project" value="InterPro"/>
</dbReference>
<reference evidence="6 8" key="2">
    <citation type="journal article" date="2018" name="Plant J.">
        <title>The Physcomitrella patens chromosome-scale assembly reveals moss genome structure and evolution.</title>
        <authorList>
            <person name="Lang D."/>
            <person name="Ullrich K.K."/>
            <person name="Murat F."/>
            <person name="Fuchs J."/>
            <person name="Jenkins J."/>
            <person name="Haas F.B."/>
            <person name="Piednoel M."/>
            <person name="Gundlach H."/>
            <person name="Van Bel M."/>
            <person name="Meyberg R."/>
            <person name="Vives C."/>
            <person name="Morata J."/>
            <person name="Symeonidi A."/>
            <person name="Hiss M."/>
            <person name="Muchero W."/>
            <person name="Kamisugi Y."/>
            <person name="Saleh O."/>
            <person name="Blanc G."/>
            <person name="Decker E.L."/>
            <person name="van Gessel N."/>
            <person name="Grimwood J."/>
            <person name="Hayes R.D."/>
            <person name="Graham S.W."/>
            <person name="Gunter L.E."/>
            <person name="McDaniel S.F."/>
            <person name="Hoernstein S.N.W."/>
            <person name="Larsson A."/>
            <person name="Li F.W."/>
            <person name="Perroud P.F."/>
            <person name="Phillips J."/>
            <person name="Ranjan P."/>
            <person name="Rokshar D.S."/>
            <person name="Rothfels C.J."/>
            <person name="Schneider L."/>
            <person name="Shu S."/>
            <person name="Stevenson D.W."/>
            <person name="Thummler F."/>
            <person name="Tillich M."/>
            <person name="Villarreal Aguilar J.C."/>
            <person name="Widiez T."/>
            <person name="Wong G.K."/>
            <person name="Wymore A."/>
            <person name="Zhang Y."/>
            <person name="Zimmer A.D."/>
            <person name="Quatrano R.S."/>
            <person name="Mayer K.F.X."/>
            <person name="Goodstein D."/>
            <person name="Casacuberta J.M."/>
            <person name="Vandepoele K."/>
            <person name="Reski R."/>
            <person name="Cuming A.C."/>
            <person name="Tuskan G.A."/>
            <person name="Maumus F."/>
            <person name="Salse J."/>
            <person name="Schmutz J."/>
            <person name="Rensing S.A."/>
        </authorList>
    </citation>
    <scope>NUCLEOTIDE SEQUENCE [LARGE SCALE GENOMIC DNA]</scope>
    <source>
        <strain evidence="7 8">cv. Gransden 2004</strain>
    </source>
</reference>
<dbReference type="SMART" id="SM00353">
    <property type="entry name" value="HLH"/>
    <property type="match status" value="1"/>
</dbReference>
<dbReference type="InterPro" id="IPR045843">
    <property type="entry name" value="IND-like"/>
</dbReference>
<dbReference type="EnsemblPlants" id="Pp3c25_13740V3.2">
    <property type="protein sequence ID" value="PAC:32980709.CDS.1"/>
    <property type="gene ID" value="Pp3c25_13740"/>
</dbReference>
<feature type="domain" description="BHLH" evidence="5">
    <location>
        <begin position="371"/>
        <end position="420"/>
    </location>
</feature>
<evidence type="ECO:0000259" key="5">
    <source>
        <dbReference type="PROSITE" id="PS50888"/>
    </source>
</evidence>
<keyword evidence="4" id="KW-0539">Nucleus</keyword>
<evidence type="ECO:0000256" key="3">
    <source>
        <dbReference type="ARBA" id="ARBA00023163"/>
    </source>
</evidence>
<reference evidence="7" key="3">
    <citation type="submission" date="2020-12" db="UniProtKB">
        <authorList>
            <consortium name="EnsemblPlants"/>
        </authorList>
    </citation>
    <scope>IDENTIFICATION</scope>
</reference>
<keyword evidence="3" id="KW-0804">Transcription</keyword>
<proteinExistence type="predicted"/>
<evidence type="ECO:0000256" key="4">
    <source>
        <dbReference type="ARBA" id="ARBA00023242"/>
    </source>
</evidence>
<name>A0A2K1IER7_PHYPA</name>
<dbReference type="Gramene" id="Pp3c25_13740V3.2">
    <property type="protein sequence ID" value="PAC:32980709.CDS.1"/>
    <property type="gene ID" value="Pp3c25_13740"/>
</dbReference>
<evidence type="ECO:0000313" key="7">
    <source>
        <dbReference type="EnsemblPlants" id="PAC:32980708.CDS.1"/>
    </source>
</evidence>
<dbReference type="InterPro" id="IPR011598">
    <property type="entry name" value="bHLH_dom"/>
</dbReference>
<dbReference type="Gene3D" id="4.10.280.10">
    <property type="entry name" value="Helix-loop-helix DNA-binding domain"/>
    <property type="match status" value="1"/>
</dbReference>
<accession>A0A2K1IER7</accession>
<dbReference type="GeneID" id="112277272"/>
<dbReference type="GO" id="GO:0003700">
    <property type="term" value="F:DNA-binding transcription factor activity"/>
    <property type="evidence" value="ECO:0007669"/>
    <property type="project" value="InterPro"/>
</dbReference>
<gene>
    <name evidence="7" type="primary">LOC112277272</name>
    <name evidence="6" type="ORF">PHYPA_029924</name>
</gene>
<evidence type="ECO:0000313" key="6">
    <source>
        <dbReference type="EMBL" id="PNR27772.1"/>
    </source>
</evidence>
<dbReference type="PaxDb" id="3218-PP1S57_219V6.1"/>
<dbReference type="InterPro" id="IPR036638">
    <property type="entry name" value="HLH_DNA-bd_sf"/>
</dbReference>
<evidence type="ECO:0000256" key="1">
    <source>
        <dbReference type="ARBA" id="ARBA00004123"/>
    </source>
</evidence>
<dbReference type="EMBL" id="ABEU02000025">
    <property type="protein sequence ID" value="PNR27772.1"/>
    <property type="molecule type" value="Genomic_DNA"/>
</dbReference>
<sequence>MMGDMHHVHGGIMPLDAPFSDDSRVHGCNSFTPAYQQLIPSHCAQTPISWSATDHAQLLNEQIGGEPLNFWQAESCLQHSLQYSHAGYSTLGQMEMLSSLNADPYNPSVSYEVSQLVQLYSTLYQDQYGYANLSFVDPVTQPNILHGLSVQSEVTLPTSSDCLQVVSSSGSDSLSTTETWRSETSGGCAPANYENSLTNLNESSSVTLVRDSHDSNFQPHRQHQDVLKQDQAVTLLPFQEPWIYNQSRTDIGRNSLQTSVALSHDSESHEIISVASSSDIPKFKRPRTWDEALRQGSAQNDLARYAVGSKSSLRIDSLQPSSLSRTIPSRHLSFQGKLSSFLLTGASGSSYSQRSCLQEEGRSYNGKPVATSVEPQSVAARHRRKKISERIRVLEKLIPGGNKMDTATMLDEAIEYVKFLQLQVQILESNTLEDRPAIVPTDQILSLQGNMVHGLKRKRNTNLEGDSSTTLSLRAAASPLILSEVLQQQLFKQKLCLVSISQCPPCTTSTPPPIVAPSIRRKN</sequence>
<dbReference type="Proteomes" id="UP000006727">
    <property type="component" value="Chromosome 25"/>
</dbReference>
<dbReference type="PANTHER" id="PTHR45914:SF58">
    <property type="entry name" value="BHLH DOMAIN-CONTAINING PROTEIN"/>
    <property type="match status" value="1"/>
</dbReference>
<comment type="subcellular location">
    <subcellularLocation>
        <location evidence="1">Nucleus</location>
    </subcellularLocation>
</comment>
<dbReference type="Pfam" id="PF00010">
    <property type="entry name" value="HLH"/>
    <property type="match status" value="1"/>
</dbReference>
<evidence type="ECO:0000313" key="8">
    <source>
        <dbReference type="Proteomes" id="UP000006727"/>
    </source>
</evidence>